<dbReference type="FunFam" id="2.60.260.20:FF:000005">
    <property type="entry name" value="Chaperone protein dnaJ 1, mitochondrial"/>
    <property type="match status" value="1"/>
</dbReference>
<dbReference type="PRINTS" id="PR00625">
    <property type="entry name" value="JDOMAIN"/>
</dbReference>
<protein>
    <recommendedName>
        <fullName evidence="8 9">Chaperone protein DnaJ</fullName>
    </recommendedName>
</protein>
<dbReference type="HOGENOM" id="CLU_017633_0_7_9"/>
<feature type="binding site" evidence="9">
    <location>
        <position position="194"/>
    </location>
    <ligand>
        <name>Zn(2+)</name>
        <dbReference type="ChEBI" id="CHEBI:29105"/>
        <label>2</label>
    </ligand>
</feature>
<dbReference type="eggNOG" id="COG0484">
    <property type="taxonomic scope" value="Bacteria"/>
</dbReference>
<dbReference type="GO" id="GO:0009408">
    <property type="term" value="P:response to heat"/>
    <property type="evidence" value="ECO:0007669"/>
    <property type="project" value="InterPro"/>
</dbReference>
<dbReference type="SUPFAM" id="SSF57938">
    <property type="entry name" value="DnaJ/Hsp40 cysteine-rich domain"/>
    <property type="match status" value="1"/>
</dbReference>
<feature type="binding site" evidence="9">
    <location>
        <position position="154"/>
    </location>
    <ligand>
        <name>Zn(2+)</name>
        <dbReference type="ChEBI" id="CHEBI:29105"/>
        <label>1</label>
    </ligand>
</feature>
<dbReference type="InterPro" id="IPR012724">
    <property type="entry name" value="DnaJ"/>
</dbReference>
<dbReference type="NCBIfam" id="NF008035">
    <property type="entry name" value="PRK10767.1"/>
    <property type="match status" value="1"/>
</dbReference>
<dbReference type="InterPro" id="IPR001305">
    <property type="entry name" value="HSP_DnaJ_Cys-rich_dom"/>
</dbReference>
<evidence type="ECO:0000256" key="10">
    <source>
        <dbReference type="PROSITE-ProRule" id="PRU00546"/>
    </source>
</evidence>
<dbReference type="SUPFAM" id="SSF46565">
    <property type="entry name" value="Chaperone J-domain"/>
    <property type="match status" value="1"/>
</dbReference>
<keyword evidence="3 9" id="KW-0677">Repeat</keyword>
<dbReference type="Gene3D" id="2.10.230.10">
    <property type="entry name" value="Heat shock protein DnaJ, cysteine-rich domain"/>
    <property type="match status" value="1"/>
</dbReference>
<dbReference type="STRING" id="525254.HMPREF0072_2130"/>
<gene>
    <name evidence="9 13" type="primary">dnaJ</name>
    <name evidence="13" type="ORF">HMPREF0072_2130</name>
</gene>
<dbReference type="InterPro" id="IPR036869">
    <property type="entry name" value="J_dom_sf"/>
</dbReference>
<evidence type="ECO:0000256" key="2">
    <source>
        <dbReference type="ARBA" id="ARBA00022723"/>
    </source>
</evidence>
<feature type="zinc finger region" description="CR-type" evidence="10">
    <location>
        <begin position="138"/>
        <end position="220"/>
    </location>
</feature>
<feature type="binding site" evidence="9">
    <location>
        <position position="171"/>
    </location>
    <ligand>
        <name>Zn(2+)</name>
        <dbReference type="ChEBI" id="CHEBI:29105"/>
        <label>2</label>
    </ligand>
</feature>
<accession>C2BIG0</accession>
<keyword evidence="5 9" id="KW-0862">Zinc</keyword>
<evidence type="ECO:0000256" key="5">
    <source>
        <dbReference type="ARBA" id="ARBA00022833"/>
    </source>
</evidence>
<dbReference type="InterPro" id="IPR002939">
    <property type="entry name" value="DnaJ_C"/>
</dbReference>
<feature type="binding site" evidence="9">
    <location>
        <position position="208"/>
    </location>
    <ligand>
        <name>Zn(2+)</name>
        <dbReference type="ChEBI" id="CHEBI:29105"/>
        <label>1</label>
    </ligand>
</feature>
<comment type="caution">
    <text evidence="9">Lacks conserved residue(s) required for the propagation of feature annotation.</text>
</comment>
<dbReference type="Pfam" id="PF01556">
    <property type="entry name" value="DnaJ_C"/>
    <property type="match status" value="1"/>
</dbReference>
<evidence type="ECO:0000256" key="4">
    <source>
        <dbReference type="ARBA" id="ARBA00022771"/>
    </source>
</evidence>
<evidence type="ECO:0000256" key="3">
    <source>
        <dbReference type="ARBA" id="ARBA00022737"/>
    </source>
</evidence>
<evidence type="ECO:0000256" key="9">
    <source>
        <dbReference type="HAMAP-Rule" id="MF_01152"/>
    </source>
</evidence>
<keyword evidence="2 9" id="KW-0479">Metal-binding</keyword>
<dbReference type="HAMAP" id="MF_01152">
    <property type="entry name" value="DnaJ"/>
    <property type="match status" value="1"/>
</dbReference>
<proteinExistence type="inferred from homology"/>
<reference evidence="13 14" key="1">
    <citation type="submission" date="2008-10" db="EMBL/GenBank/DDBJ databases">
        <authorList>
            <person name="Qin X."/>
            <person name="Bachman B."/>
            <person name="Battles P."/>
            <person name="Bell A."/>
            <person name="Bess C."/>
            <person name="Bickham C."/>
            <person name="Chaboub L."/>
            <person name="Chen D."/>
            <person name="Coyle M."/>
            <person name="Deiros D.R."/>
            <person name="Dinh H."/>
            <person name="Forbes L."/>
            <person name="Fowler G."/>
            <person name="Francisco L."/>
            <person name="Fu Q."/>
            <person name="Gubbala S."/>
            <person name="Hale W."/>
            <person name="Han Y."/>
            <person name="Hemphill L."/>
            <person name="Highlander S.K."/>
            <person name="Hirani K."/>
            <person name="Hogues M."/>
            <person name="Jackson L."/>
            <person name="Jakkamsetti A."/>
            <person name="Javaid M."/>
            <person name="Jiang H."/>
            <person name="Korchina V."/>
            <person name="Kovar C."/>
            <person name="Lara F."/>
            <person name="Lee S."/>
            <person name="Mata R."/>
            <person name="Mathew T."/>
            <person name="Moen C."/>
            <person name="Morales K."/>
            <person name="Munidasa M."/>
            <person name="Nazareth L."/>
            <person name="Ngo R."/>
            <person name="Nguyen L."/>
            <person name="Okwuonu G."/>
            <person name="Ongeri F."/>
            <person name="Patil S."/>
            <person name="Petrosino J."/>
            <person name="Pham C."/>
            <person name="Pham P."/>
            <person name="Pu L.-L."/>
            <person name="Puazo M."/>
            <person name="Raj R."/>
            <person name="Reid J."/>
            <person name="Rouhana J."/>
            <person name="Saada N."/>
            <person name="Shang Y."/>
            <person name="Simmons D."/>
            <person name="Thornton R."/>
            <person name="Warren J."/>
            <person name="Weissenberger G."/>
            <person name="Zhang J."/>
            <person name="Zhang L."/>
            <person name="Zhou C."/>
            <person name="Zhu D."/>
            <person name="Muzny D."/>
            <person name="Worley K."/>
            <person name="Gibbs R."/>
        </authorList>
    </citation>
    <scope>NUCLEOTIDE SEQUENCE [LARGE SCALE GENOMIC DNA]</scope>
    <source>
        <strain evidence="13 14">ATCC 51172</strain>
    </source>
</reference>
<keyword evidence="1 9" id="KW-0235">DNA replication</keyword>
<comment type="caution">
    <text evidence="13">The sequence shown here is derived from an EMBL/GenBank/DDBJ whole genome shotgun (WGS) entry which is preliminary data.</text>
</comment>
<dbReference type="GO" id="GO:0005524">
    <property type="term" value="F:ATP binding"/>
    <property type="evidence" value="ECO:0007669"/>
    <property type="project" value="InterPro"/>
</dbReference>
<comment type="subcellular location">
    <subcellularLocation>
        <location evidence="9">Cytoplasm</location>
    </subcellularLocation>
</comment>
<dbReference type="Pfam" id="PF00226">
    <property type="entry name" value="DnaJ"/>
    <property type="match status" value="1"/>
</dbReference>
<dbReference type="EMBL" id="ABYO01000282">
    <property type="protein sequence ID" value="EEI85330.1"/>
    <property type="molecule type" value="Genomic_DNA"/>
</dbReference>
<dbReference type="SUPFAM" id="SSF49493">
    <property type="entry name" value="HSP40/DnaJ peptide-binding domain"/>
    <property type="match status" value="2"/>
</dbReference>
<dbReference type="GO" id="GO:0051082">
    <property type="term" value="F:unfolded protein binding"/>
    <property type="evidence" value="ECO:0007669"/>
    <property type="project" value="UniProtKB-UniRule"/>
</dbReference>
<dbReference type="CDD" id="cd06257">
    <property type="entry name" value="DnaJ"/>
    <property type="match status" value="1"/>
</dbReference>
<dbReference type="Proteomes" id="UP000005984">
    <property type="component" value="Unassembled WGS sequence"/>
</dbReference>
<dbReference type="InterPro" id="IPR018253">
    <property type="entry name" value="DnaJ_domain_CS"/>
</dbReference>
<dbReference type="GO" id="GO:0005737">
    <property type="term" value="C:cytoplasm"/>
    <property type="evidence" value="ECO:0007669"/>
    <property type="project" value="UniProtKB-SubCell"/>
</dbReference>
<comment type="subunit">
    <text evidence="9">Homodimer.</text>
</comment>
<dbReference type="Gene3D" id="2.60.260.20">
    <property type="entry name" value="Urease metallochaperone UreE, N-terminal domain"/>
    <property type="match status" value="2"/>
</dbReference>
<dbReference type="PANTHER" id="PTHR43096">
    <property type="entry name" value="DNAJ HOMOLOG 1, MITOCHONDRIAL-RELATED"/>
    <property type="match status" value="1"/>
</dbReference>
<feature type="domain" description="J" evidence="11">
    <location>
        <begin position="8"/>
        <end position="73"/>
    </location>
</feature>
<dbReference type="GO" id="GO:0042026">
    <property type="term" value="P:protein refolding"/>
    <property type="evidence" value="ECO:0007669"/>
    <property type="project" value="TreeGrafter"/>
</dbReference>
<keyword evidence="6 9" id="KW-0143">Chaperone</keyword>
<dbReference type="PROSITE" id="PS50076">
    <property type="entry name" value="DNAJ_2"/>
    <property type="match status" value="1"/>
</dbReference>
<dbReference type="CDD" id="cd10747">
    <property type="entry name" value="DnaJ_C"/>
    <property type="match status" value="1"/>
</dbReference>
<dbReference type="GO" id="GO:0031072">
    <property type="term" value="F:heat shock protein binding"/>
    <property type="evidence" value="ECO:0007669"/>
    <property type="project" value="InterPro"/>
</dbReference>
<sequence length="378" mass="41638">MIGGYMRDPYEVLGVERTATSVEIKREYRKLAKKYHPDLNPDNEEAEQKFKEANLAYEILSDPDKKQKYDTYGAAAFENGGAGFNGGFGGGFGGFGDIFGDLFGDVFSQGYGANRKRPSKGADIQQVVNLTFQEAAFGTSKEIQIRREEECHVCHGSKAEEGSETHTCSTCHGQGVVNEVSRTPFGTMSRTVTCSKCHGTGEIIDKPCKNCKGTGKEYKSEKIKIDIPSGVEDNNVIRLSGKGHVGENGGPNGDLYVILRVANHEIFKRDGLDIYYEMPISFPTAALGGKIDVATLRKSVEFEIPAGTQTGERFTLKNEGIEDKRTGRTGNLYFYVKVVTPTKLSKEQKEALKAYAEASGSEVREEKSFFDKVKDLFE</sequence>
<dbReference type="GO" id="GO:0006260">
    <property type="term" value="P:DNA replication"/>
    <property type="evidence" value="ECO:0007669"/>
    <property type="project" value="UniProtKB-KW"/>
</dbReference>
<evidence type="ECO:0000259" key="11">
    <source>
        <dbReference type="PROSITE" id="PS50076"/>
    </source>
</evidence>
<comment type="domain">
    <text evidence="9">The J domain is necessary and sufficient to stimulate DnaK ATPase activity. Zinc center 1 plays an important role in the autonomous, DnaK-independent chaperone activity of DnaJ. Zinc center 2 is essential for interaction with DnaK and for DnaJ activity.</text>
</comment>
<dbReference type="PROSITE" id="PS00636">
    <property type="entry name" value="DNAJ_1"/>
    <property type="match status" value="1"/>
</dbReference>
<name>C2BIG0_9FIRM</name>
<feature type="binding site" evidence="9">
    <location>
        <position position="211"/>
    </location>
    <ligand>
        <name>Zn(2+)</name>
        <dbReference type="ChEBI" id="CHEBI:29105"/>
        <label>1</label>
    </ligand>
</feature>
<dbReference type="NCBIfam" id="TIGR02349">
    <property type="entry name" value="DnaJ_bact"/>
    <property type="match status" value="1"/>
</dbReference>
<dbReference type="PANTHER" id="PTHR43096:SF52">
    <property type="entry name" value="DNAJ HOMOLOG 1, MITOCHONDRIAL-RELATED"/>
    <property type="match status" value="1"/>
</dbReference>
<keyword evidence="9" id="KW-0346">Stress response</keyword>
<feature type="binding site" evidence="9">
    <location>
        <position position="168"/>
    </location>
    <ligand>
        <name>Zn(2+)</name>
        <dbReference type="ChEBI" id="CHEBI:29105"/>
        <label>2</label>
    </ligand>
</feature>
<dbReference type="FunFam" id="2.10.230.10:FF:000002">
    <property type="entry name" value="Molecular chaperone DnaJ"/>
    <property type="match status" value="1"/>
</dbReference>
<evidence type="ECO:0000313" key="14">
    <source>
        <dbReference type="Proteomes" id="UP000005984"/>
    </source>
</evidence>
<evidence type="ECO:0000256" key="6">
    <source>
        <dbReference type="ARBA" id="ARBA00023186"/>
    </source>
</evidence>
<feature type="domain" description="CR-type" evidence="12">
    <location>
        <begin position="138"/>
        <end position="220"/>
    </location>
</feature>
<dbReference type="SMART" id="SM00271">
    <property type="entry name" value="DnaJ"/>
    <property type="match status" value="1"/>
</dbReference>
<dbReference type="InterPro" id="IPR001623">
    <property type="entry name" value="DnaJ_domain"/>
</dbReference>
<dbReference type="GO" id="GO:0008270">
    <property type="term" value="F:zinc ion binding"/>
    <property type="evidence" value="ECO:0007669"/>
    <property type="project" value="UniProtKB-UniRule"/>
</dbReference>
<keyword evidence="14" id="KW-1185">Reference proteome</keyword>
<evidence type="ECO:0000313" key="13">
    <source>
        <dbReference type="EMBL" id="EEI85330.1"/>
    </source>
</evidence>
<organism evidence="13 14">
    <name type="scientific">Anaerococcus lactolyticus ATCC 51172</name>
    <dbReference type="NCBI Taxonomy" id="525254"/>
    <lineage>
        <taxon>Bacteria</taxon>
        <taxon>Bacillati</taxon>
        <taxon>Bacillota</taxon>
        <taxon>Tissierellia</taxon>
        <taxon>Tissierellales</taxon>
        <taxon>Peptoniphilaceae</taxon>
        <taxon>Anaerococcus</taxon>
    </lineage>
</organism>
<evidence type="ECO:0000256" key="7">
    <source>
        <dbReference type="ARBA" id="ARBA00061004"/>
    </source>
</evidence>
<dbReference type="InterPro" id="IPR008971">
    <property type="entry name" value="HSP40/DnaJ_pept-bd"/>
</dbReference>
<evidence type="ECO:0000256" key="8">
    <source>
        <dbReference type="ARBA" id="ARBA00067609"/>
    </source>
</evidence>
<keyword evidence="9" id="KW-0963">Cytoplasm</keyword>
<dbReference type="InterPro" id="IPR036410">
    <property type="entry name" value="HSP_DnaJ_Cys-rich_dom_sf"/>
</dbReference>
<feature type="binding site" evidence="9">
    <location>
        <position position="197"/>
    </location>
    <ligand>
        <name>Zn(2+)</name>
        <dbReference type="ChEBI" id="CHEBI:29105"/>
        <label>2</label>
    </ligand>
</feature>
<comment type="function">
    <text evidence="9">Participates actively in the response to hyperosmotic and heat shock by preventing the aggregation of stress-denatured proteins and by disaggregating proteins, also in an autonomous, DnaK-independent fashion. Unfolded proteins bind initially to DnaJ; upon interaction with the DnaJ-bound protein, DnaK hydrolyzes its bound ATP, resulting in the formation of a stable complex. GrpE releases ADP from DnaK; ATP binding to DnaK triggers the release of the substrate protein, thus completing the reaction cycle. Several rounds of ATP-dependent interactions between DnaJ, DnaK and GrpE are required for fully efficient folding. Also involved, together with DnaK and GrpE, in the DNA replication of plasmids through activation of initiation proteins.</text>
</comment>
<dbReference type="AlphaFoldDB" id="C2BIG0"/>
<feature type="binding site" evidence="9">
    <location>
        <position position="151"/>
    </location>
    <ligand>
        <name>Zn(2+)</name>
        <dbReference type="ChEBI" id="CHEBI:29105"/>
        <label>1</label>
    </ligand>
</feature>
<comment type="cofactor">
    <cofactor evidence="9">
        <name>Zn(2+)</name>
        <dbReference type="ChEBI" id="CHEBI:29105"/>
    </cofactor>
    <text evidence="9">Binds 2 Zn(2+) ions per monomer.</text>
</comment>
<keyword evidence="4 9" id="KW-0863">Zinc-finger</keyword>
<dbReference type="CDD" id="cd10719">
    <property type="entry name" value="DnaJ_zf"/>
    <property type="match status" value="1"/>
</dbReference>
<dbReference type="Gene3D" id="1.10.287.110">
    <property type="entry name" value="DnaJ domain"/>
    <property type="match status" value="1"/>
</dbReference>
<evidence type="ECO:0000259" key="12">
    <source>
        <dbReference type="PROSITE" id="PS51188"/>
    </source>
</evidence>
<evidence type="ECO:0000256" key="1">
    <source>
        <dbReference type="ARBA" id="ARBA00022705"/>
    </source>
</evidence>
<dbReference type="Pfam" id="PF00684">
    <property type="entry name" value="DnaJ_CXXCXGXG"/>
    <property type="match status" value="1"/>
</dbReference>
<dbReference type="PROSITE" id="PS51188">
    <property type="entry name" value="ZF_CR"/>
    <property type="match status" value="1"/>
</dbReference>
<comment type="similarity">
    <text evidence="7 9">Belongs to the DnaJ family.</text>
</comment>